<accession>A0ACC0X031</accession>
<sequence>MQLRSRCGVDRVVVARGGCVVARVGGVGWGGVGWGGWVGWVVVGAGGGWARVVVRRVGLCGVDRVRGGSRWVRSGSGGLGWGRARVVVVRVGACGVGSGRGGCVVARVGWVGGRARVVGARVGLCGVDRVLVGAWWLGLAMYIVNTTKEIINCCNNKGHTVLEILELSLGNAESKQLKKAVKAAAGKSTELHGCELPLDFGLSYQPEVVPTPSSSVSAKSRKDSGECEIKEKYSSHDSSQIKLQIQKKKLDMLTTWPRHKCISKSCGFLPTPNMELMSTKDLLEVPSFEKPEIQDEKPLEAVSLTEAKDLCDLKEIKTLSDKHRRELNQLSKSRNKKQKSSQVVAVSFMAIAYIAATTVTMPHCIESGWMFEVLLAISVGTAGTVFVYLGLVLTRHWLRKLKWREEKGQRRRATATIQGKAQSQHDRTNAAGAIYSESTISDVDSSISLGYYAY</sequence>
<proteinExistence type="predicted"/>
<dbReference type="Proteomes" id="UP001163603">
    <property type="component" value="Chromosome 15"/>
</dbReference>
<evidence type="ECO:0000313" key="1">
    <source>
        <dbReference type="EMBL" id="KAJ0007071.1"/>
    </source>
</evidence>
<evidence type="ECO:0000313" key="2">
    <source>
        <dbReference type="Proteomes" id="UP001163603"/>
    </source>
</evidence>
<organism evidence="1 2">
    <name type="scientific">Pistacia integerrima</name>
    <dbReference type="NCBI Taxonomy" id="434235"/>
    <lineage>
        <taxon>Eukaryota</taxon>
        <taxon>Viridiplantae</taxon>
        <taxon>Streptophyta</taxon>
        <taxon>Embryophyta</taxon>
        <taxon>Tracheophyta</taxon>
        <taxon>Spermatophyta</taxon>
        <taxon>Magnoliopsida</taxon>
        <taxon>eudicotyledons</taxon>
        <taxon>Gunneridae</taxon>
        <taxon>Pentapetalae</taxon>
        <taxon>rosids</taxon>
        <taxon>malvids</taxon>
        <taxon>Sapindales</taxon>
        <taxon>Anacardiaceae</taxon>
        <taxon>Pistacia</taxon>
    </lineage>
</organism>
<protein>
    <submittedName>
        <fullName evidence="1">Uncharacterized protein</fullName>
    </submittedName>
</protein>
<dbReference type="EMBL" id="CM047750">
    <property type="protein sequence ID" value="KAJ0007071.1"/>
    <property type="molecule type" value="Genomic_DNA"/>
</dbReference>
<name>A0ACC0X031_9ROSI</name>
<gene>
    <name evidence="1" type="ORF">Pint_29667</name>
</gene>
<reference evidence="2" key="1">
    <citation type="journal article" date="2023" name="G3 (Bethesda)">
        <title>Genome assembly and association tests identify interacting loci associated with vigor, precocity, and sex in interspecific pistachio rootstocks.</title>
        <authorList>
            <person name="Palmer W."/>
            <person name="Jacygrad E."/>
            <person name="Sagayaradj S."/>
            <person name="Cavanaugh K."/>
            <person name="Han R."/>
            <person name="Bertier L."/>
            <person name="Beede B."/>
            <person name="Kafkas S."/>
            <person name="Golino D."/>
            <person name="Preece J."/>
            <person name="Michelmore R."/>
        </authorList>
    </citation>
    <scope>NUCLEOTIDE SEQUENCE [LARGE SCALE GENOMIC DNA]</scope>
</reference>
<keyword evidence="2" id="KW-1185">Reference proteome</keyword>
<comment type="caution">
    <text evidence="1">The sequence shown here is derived from an EMBL/GenBank/DDBJ whole genome shotgun (WGS) entry which is preliminary data.</text>
</comment>